<gene>
    <name evidence="2" type="ORF">GCM10025791_08650</name>
</gene>
<name>A0AAV3TZZ3_9ALTE</name>
<organism evidence="2 3">
    <name type="scientific">Halioxenophilus aromaticivorans</name>
    <dbReference type="NCBI Taxonomy" id="1306992"/>
    <lineage>
        <taxon>Bacteria</taxon>
        <taxon>Pseudomonadati</taxon>
        <taxon>Pseudomonadota</taxon>
        <taxon>Gammaproteobacteria</taxon>
        <taxon>Alteromonadales</taxon>
        <taxon>Alteromonadaceae</taxon>
        <taxon>Halioxenophilus</taxon>
    </lineage>
</organism>
<comment type="caution">
    <text evidence="2">The sequence shown here is derived from an EMBL/GenBank/DDBJ whole genome shotgun (WGS) entry which is preliminary data.</text>
</comment>
<evidence type="ECO:0000313" key="2">
    <source>
        <dbReference type="EMBL" id="GAA4934120.1"/>
    </source>
</evidence>
<keyword evidence="3" id="KW-1185">Reference proteome</keyword>
<protein>
    <recommendedName>
        <fullName evidence="1">Alginate export domain-containing protein</fullName>
    </recommendedName>
</protein>
<sequence length="425" mass="48414">MATAAMALLAAGVNAVDLSVTGQVRLRYENLDQQFRASGQGSDQALLARTLVLAELTQNRWTLAGELIDARGLLSVADEDTTLGTSSINPLDIQQTYLRYQMPSANCSACYSRLTAGRYTLDIGSRRFVARNRYRNTLNNFTGLHWQHQSTADQQWQVFYSQPVTRRFDGDATDNSPKLDKENHSTQFYGLYFADALTENTKTELYWLGLGEQRNGNDSARNIQTLVNWWQTQQKSWRGQIEWAYQWGEVREGTNNLDKKAAFLHTEIEWQEFIAGIPLTLFFDYASGDKNRSDNEDNSFDTLFGARRFDFGPTSIYGPFARTNLISPGASIELNNPFGQWQFTWRYFRLASNDEPWSSAGIDPQTTSGAASNVAQQLELRWRTNSQDDHWQWEAGLNYLKAEQLMQAADKNNATYVYGQIAYQF</sequence>
<dbReference type="EMBL" id="BAABLX010000007">
    <property type="protein sequence ID" value="GAA4934120.1"/>
    <property type="molecule type" value="Genomic_DNA"/>
</dbReference>
<dbReference type="AlphaFoldDB" id="A0AAV3TZZ3"/>
<accession>A0AAV3TZZ3</accession>
<dbReference type="InterPro" id="IPR025388">
    <property type="entry name" value="Alginate_export_dom"/>
</dbReference>
<reference evidence="3" key="1">
    <citation type="journal article" date="2019" name="Int. J. Syst. Evol. Microbiol.">
        <title>The Global Catalogue of Microorganisms (GCM) 10K type strain sequencing project: providing services to taxonomists for standard genome sequencing and annotation.</title>
        <authorList>
            <consortium name="The Broad Institute Genomics Platform"/>
            <consortium name="The Broad Institute Genome Sequencing Center for Infectious Disease"/>
            <person name="Wu L."/>
            <person name="Ma J."/>
        </authorList>
    </citation>
    <scope>NUCLEOTIDE SEQUENCE [LARGE SCALE GENOMIC DNA]</scope>
    <source>
        <strain evidence="3">JCM 19134</strain>
    </source>
</reference>
<evidence type="ECO:0000313" key="3">
    <source>
        <dbReference type="Proteomes" id="UP001409585"/>
    </source>
</evidence>
<dbReference type="Pfam" id="PF13372">
    <property type="entry name" value="Alginate_exp"/>
    <property type="match status" value="1"/>
</dbReference>
<feature type="domain" description="Alginate export" evidence="1">
    <location>
        <begin position="18"/>
        <end position="417"/>
    </location>
</feature>
<evidence type="ECO:0000259" key="1">
    <source>
        <dbReference type="Pfam" id="PF13372"/>
    </source>
</evidence>
<proteinExistence type="predicted"/>
<dbReference type="Proteomes" id="UP001409585">
    <property type="component" value="Unassembled WGS sequence"/>
</dbReference>